<comment type="caution">
    <text evidence="1">The sequence shown here is derived from an EMBL/GenBank/DDBJ whole genome shotgun (WGS) entry which is preliminary data.</text>
</comment>
<name>A0A0F9F684_9ZZZZ</name>
<proteinExistence type="predicted"/>
<reference evidence="1" key="1">
    <citation type="journal article" date="2015" name="Nature">
        <title>Complex archaea that bridge the gap between prokaryotes and eukaryotes.</title>
        <authorList>
            <person name="Spang A."/>
            <person name="Saw J.H."/>
            <person name="Jorgensen S.L."/>
            <person name="Zaremba-Niedzwiedzka K."/>
            <person name="Martijn J."/>
            <person name="Lind A.E."/>
            <person name="van Eijk R."/>
            <person name="Schleper C."/>
            <person name="Guy L."/>
            <person name="Ettema T.J."/>
        </authorList>
    </citation>
    <scope>NUCLEOTIDE SEQUENCE</scope>
</reference>
<feature type="non-terminal residue" evidence="1">
    <location>
        <position position="1"/>
    </location>
</feature>
<dbReference type="EMBL" id="LAZR01022418">
    <property type="protein sequence ID" value="KKL81939.1"/>
    <property type="molecule type" value="Genomic_DNA"/>
</dbReference>
<organism evidence="1">
    <name type="scientific">marine sediment metagenome</name>
    <dbReference type="NCBI Taxonomy" id="412755"/>
    <lineage>
        <taxon>unclassified sequences</taxon>
        <taxon>metagenomes</taxon>
        <taxon>ecological metagenomes</taxon>
    </lineage>
</organism>
<accession>A0A0F9F684</accession>
<evidence type="ECO:0000313" key="1">
    <source>
        <dbReference type="EMBL" id="KKL81939.1"/>
    </source>
</evidence>
<sequence length="48" mass="5767">EIQMGILRDPTQKPLTRIEVSREIADQTKQFYLDFQKSKEDLKKEGKW</sequence>
<dbReference type="AlphaFoldDB" id="A0A0F9F684"/>
<gene>
    <name evidence="1" type="ORF">LCGC14_1989800</name>
</gene>
<protein>
    <submittedName>
        <fullName evidence="1">Uncharacterized protein</fullName>
    </submittedName>
</protein>